<feature type="compositionally biased region" description="Polar residues" evidence="1">
    <location>
        <begin position="96"/>
        <end position="115"/>
    </location>
</feature>
<dbReference type="EMBL" id="CP009416">
    <property type="protein sequence ID" value="AJD92086.1"/>
    <property type="molecule type" value="Genomic_DNA"/>
</dbReference>
<evidence type="ECO:0000256" key="1">
    <source>
        <dbReference type="SAM" id="MobiDB-lite"/>
    </source>
</evidence>
<name>A0A0B5APR2_9BACL</name>
<accession>A0A0B5APR2</accession>
<dbReference type="AlphaFoldDB" id="A0A0B5APR2"/>
<organism evidence="2 3">
    <name type="scientific">Jeotgalibacillus malaysiensis</name>
    <dbReference type="NCBI Taxonomy" id="1508404"/>
    <lineage>
        <taxon>Bacteria</taxon>
        <taxon>Bacillati</taxon>
        <taxon>Bacillota</taxon>
        <taxon>Bacilli</taxon>
        <taxon>Bacillales</taxon>
        <taxon>Caryophanaceae</taxon>
        <taxon>Jeotgalibacillus</taxon>
    </lineage>
</organism>
<evidence type="ECO:0000313" key="3">
    <source>
        <dbReference type="Proteomes" id="UP000031449"/>
    </source>
</evidence>
<reference evidence="2 3" key="1">
    <citation type="submission" date="2014-08" db="EMBL/GenBank/DDBJ databases">
        <title>Complete genome of a marine bacteria Jeotgalibacillus malaysiensis.</title>
        <authorList>
            <person name="Yaakop A.S."/>
            <person name="Chan K.-G."/>
            <person name="Goh K.M."/>
        </authorList>
    </citation>
    <scope>NUCLEOTIDE SEQUENCE [LARGE SCALE GENOMIC DNA]</scope>
    <source>
        <strain evidence="2 3">D5</strain>
    </source>
</reference>
<dbReference type="STRING" id="1508404.JMA_27690"/>
<protein>
    <submittedName>
        <fullName evidence="2">Uncharacterized protein</fullName>
    </submittedName>
</protein>
<keyword evidence="3" id="KW-1185">Reference proteome</keyword>
<dbReference type="BioCyc" id="JESP1508404:G14D9-12050-MONOMER"/>
<sequence length="177" mass="20115">MPRGESLRPPFQIATTNFAFSFAATIYVNLNKIQVDLKRYSAYNFFVHNYFLFKNLFKTLLKPILFSAQLMIGAEGGDSGTISGKLRPHSRRRGGSATTVRKASPWSSNHQPTLTEQKETRDSHGKITGSRNGARFTIRSTHGNRGKHYINRSYFSSRKRPNHSANSRLCHRRSPAR</sequence>
<dbReference type="Proteomes" id="UP000031449">
    <property type="component" value="Chromosome"/>
</dbReference>
<dbReference type="HOGENOM" id="CLU_1515952_0_0_9"/>
<evidence type="ECO:0000313" key="2">
    <source>
        <dbReference type="EMBL" id="AJD92086.1"/>
    </source>
</evidence>
<feature type="compositionally biased region" description="Basic and acidic residues" evidence="1">
    <location>
        <begin position="116"/>
        <end position="125"/>
    </location>
</feature>
<proteinExistence type="predicted"/>
<dbReference type="KEGG" id="jeo:JMA_27690"/>
<feature type="region of interest" description="Disordered" evidence="1">
    <location>
        <begin position="79"/>
        <end position="177"/>
    </location>
</feature>
<gene>
    <name evidence="2" type="ORF">JMA_27690</name>
</gene>